<accession>A0A7W7SXN7</accession>
<dbReference type="RefSeq" id="WP_184665724.1">
    <property type="nucleotide sequence ID" value="NZ_BAABAI010000004.1"/>
</dbReference>
<dbReference type="GO" id="GO:0005886">
    <property type="term" value="C:plasma membrane"/>
    <property type="evidence" value="ECO:0007669"/>
    <property type="project" value="UniProtKB-SubCell"/>
</dbReference>
<evidence type="ECO:0000256" key="7">
    <source>
        <dbReference type="SAM" id="SignalP"/>
    </source>
</evidence>
<evidence type="ECO:0000256" key="3">
    <source>
        <dbReference type="ARBA" id="ARBA00022475"/>
    </source>
</evidence>
<dbReference type="Pfam" id="PF05423">
    <property type="entry name" value="Mycobact_memb"/>
    <property type="match status" value="1"/>
</dbReference>
<dbReference type="EMBL" id="JACHJS010000001">
    <property type="protein sequence ID" value="MBB4962859.1"/>
    <property type="molecule type" value="Genomic_DNA"/>
</dbReference>
<dbReference type="InterPro" id="IPR038468">
    <property type="entry name" value="MmpS_C"/>
</dbReference>
<evidence type="ECO:0000256" key="5">
    <source>
        <dbReference type="ARBA" id="ARBA00022989"/>
    </source>
</evidence>
<organism evidence="8 9">
    <name type="scientific">Saccharothrix violaceirubra</name>
    <dbReference type="NCBI Taxonomy" id="413306"/>
    <lineage>
        <taxon>Bacteria</taxon>
        <taxon>Bacillati</taxon>
        <taxon>Actinomycetota</taxon>
        <taxon>Actinomycetes</taxon>
        <taxon>Pseudonocardiales</taxon>
        <taxon>Pseudonocardiaceae</taxon>
        <taxon>Saccharothrix</taxon>
    </lineage>
</organism>
<evidence type="ECO:0000256" key="2">
    <source>
        <dbReference type="ARBA" id="ARBA00007531"/>
    </source>
</evidence>
<sequence length="144" mass="15210">MTESAKRRNWLLMAGAAVLVVTGLAAVASTSAPEEPSVVVYEVTGEAKSAVVVYSTFTEAGTAREELTSFPWRKELTVHDEVRDGVLSVQMGAGGGSVACEVGVDGVERRSATATGPFTSALCDGFHGDDFFRGTWYPGGELRF</sequence>
<evidence type="ECO:0000256" key="1">
    <source>
        <dbReference type="ARBA" id="ARBA00004236"/>
    </source>
</evidence>
<gene>
    <name evidence="8" type="ORF">F4559_000218</name>
</gene>
<name>A0A7W7SXN7_9PSEU</name>
<evidence type="ECO:0008006" key="10">
    <source>
        <dbReference type="Google" id="ProtNLM"/>
    </source>
</evidence>
<evidence type="ECO:0000256" key="4">
    <source>
        <dbReference type="ARBA" id="ARBA00022692"/>
    </source>
</evidence>
<evidence type="ECO:0000256" key="6">
    <source>
        <dbReference type="ARBA" id="ARBA00023136"/>
    </source>
</evidence>
<keyword evidence="5" id="KW-1133">Transmembrane helix</keyword>
<proteinExistence type="inferred from homology"/>
<comment type="subcellular location">
    <subcellularLocation>
        <location evidence="1">Cell membrane</location>
    </subcellularLocation>
</comment>
<protein>
    <recommendedName>
        <fullName evidence="10">MmpS family membrane protein</fullName>
    </recommendedName>
</protein>
<keyword evidence="6" id="KW-0472">Membrane</keyword>
<keyword evidence="4" id="KW-0812">Transmembrane</keyword>
<dbReference type="Gene3D" id="2.60.40.2880">
    <property type="entry name" value="MmpS1-5, C-terminal soluble domain"/>
    <property type="match status" value="1"/>
</dbReference>
<feature type="signal peptide" evidence="7">
    <location>
        <begin position="1"/>
        <end position="25"/>
    </location>
</feature>
<reference evidence="8 9" key="1">
    <citation type="submission" date="2020-08" db="EMBL/GenBank/DDBJ databases">
        <title>Sequencing the genomes of 1000 actinobacteria strains.</title>
        <authorList>
            <person name="Klenk H.-P."/>
        </authorList>
    </citation>
    <scope>NUCLEOTIDE SEQUENCE [LARGE SCALE GENOMIC DNA]</scope>
    <source>
        <strain evidence="8 9">DSM 45084</strain>
    </source>
</reference>
<feature type="chain" id="PRO_5038561035" description="MmpS family membrane protein" evidence="7">
    <location>
        <begin position="26"/>
        <end position="144"/>
    </location>
</feature>
<dbReference type="InterPro" id="IPR008693">
    <property type="entry name" value="MmpS"/>
</dbReference>
<keyword evidence="3" id="KW-1003">Cell membrane</keyword>
<keyword evidence="7" id="KW-0732">Signal</keyword>
<dbReference type="AlphaFoldDB" id="A0A7W7SXN7"/>
<evidence type="ECO:0000313" key="8">
    <source>
        <dbReference type="EMBL" id="MBB4962859.1"/>
    </source>
</evidence>
<comment type="similarity">
    <text evidence="2">Belongs to the MmpS family.</text>
</comment>
<keyword evidence="9" id="KW-1185">Reference proteome</keyword>
<dbReference type="Proteomes" id="UP000542674">
    <property type="component" value="Unassembled WGS sequence"/>
</dbReference>
<evidence type="ECO:0000313" key="9">
    <source>
        <dbReference type="Proteomes" id="UP000542674"/>
    </source>
</evidence>
<comment type="caution">
    <text evidence="8">The sequence shown here is derived from an EMBL/GenBank/DDBJ whole genome shotgun (WGS) entry which is preliminary data.</text>
</comment>